<protein>
    <submittedName>
        <fullName evidence="2">Uncharacterized protein</fullName>
    </submittedName>
</protein>
<keyword evidence="1" id="KW-1133">Transmembrane helix</keyword>
<dbReference type="AlphaFoldDB" id="A0AAE0HW97"/>
<evidence type="ECO:0000313" key="2">
    <source>
        <dbReference type="EMBL" id="KAK3314040.1"/>
    </source>
</evidence>
<comment type="caution">
    <text evidence="2">The sequence shown here is derived from an EMBL/GenBank/DDBJ whole genome shotgun (WGS) entry which is preliminary data.</text>
</comment>
<organism evidence="2 3">
    <name type="scientific">Apodospora peruviana</name>
    <dbReference type="NCBI Taxonomy" id="516989"/>
    <lineage>
        <taxon>Eukaryota</taxon>
        <taxon>Fungi</taxon>
        <taxon>Dikarya</taxon>
        <taxon>Ascomycota</taxon>
        <taxon>Pezizomycotina</taxon>
        <taxon>Sordariomycetes</taxon>
        <taxon>Sordariomycetidae</taxon>
        <taxon>Sordariales</taxon>
        <taxon>Lasiosphaeriaceae</taxon>
        <taxon>Apodospora</taxon>
    </lineage>
</organism>
<reference evidence="2" key="1">
    <citation type="journal article" date="2023" name="Mol. Phylogenet. Evol.">
        <title>Genome-scale phylogeny and comparative genomics of the fungal order Sordariales.</title>
        <authorList>
            <person name="Hensen N."/>
            <person name="Bonometti L."/>
            <person name="Westerberg I."/>
            <person name="Brannstrom I.O."/>
            <person name="Guillou S."/>
            <person name="Cros-Aarteil S."/>
            <person name="Calhoun S."/>
            <person name="Haridas S."/>
            <person name="Kuo A."/>
            <person name="Mondo S."/>
            <person name="Pangilinan J."/>
            <person name="Riley R."/>
            <person name="LaButti K."/>
            <person name="Andreopoulos B."/>
            <person name="Lipzen A."/>
            <person name="Chen C."/>
            <person name="Yan M."/>
            <person name="Daum C."/>
            <person name="Ng V."/>
            <person name="Clum A."/>
            <person name="Steindorff A."/>
            <person name="Ohm R.A."/>
            <person name="Martin F."/>
            <person name="Silar P."/>
            <person name="Natvig D.O."/>
            <person name="Lalanne C."/>
            <person name="Gautier V."/>
            <person name="Ament-Velasquez S.L."/>
            <person name="Kruys A."/>
            <person name="Hutchinson M.I."/>
            <person name="Powell A.J."/>
            <person name="Barry K."/>
            <person name="Miller A.N."/>
            <person name="Grigoriev I.V."/>
            <person name="Debuchy R."/>
            <person name="Gladieux P."/>
            <person name="Hiltunen Thoren M."/>
            <person name="Johannesson H."/>
        </authorList>
    </citation>
    <scope>NUCLEOTIDE SEQUENCE</scope>
    <source>
        <strain evidence="2">CBS 118394</strain>
    </source>
</reference>
<evidence type="ECO:0000313" key="3">
    <source>
        <dbReference type="Proteomes" id="UP001283341"/>
    </source>
</evidence>
<sequence>MELGWSPALPPITKAQVNKLLHTLWNPQFCQACLASDFSADCDSRLCTTAANQDRFRLYITYYKRLCTSYEPLALDDGDAALQSHDDIRRIIELLKSHPDKTKTEIQRLTFPTPRDPVDEDGALNLAVSAFTMLNCGSQESSSILLEDVREARSSEKGGHIASETLSPVLLGPKLPHGYGQGAEATGRHPVSWTDDITNHLRYDPLNNILFIFHHAPFLKEQLRLSEDCGTNTSELKDGVIPRQYALEVLHSTQKLLFPLWDSDSVSLLQSLVSNSSFDNDILNGNNDGFIGDDEEKIDFEYLWPRLSEVHQEIQNPRPRGWLANWLERRSGARYVMLATVIGVAFAVLLGIVSLGVSSYQAYLAYEAWKHPTDTGLLSG</sequence>
<evidence type="ECO:0000256" key="1">
    <source>
        <dbReference type="SAM" id="Phobius"/>
    </source>
</evidence>
<proteinExistence type="predicted"/>
<dbReference type="EMBL" id="JAUEDM010000007">
    <property type="protein sequence ID" value="KAK3314040.1"/>
    <property type="molecule type" value="Genomic_DNA"/>
</dbReference>
<keyword evidence="1" id="KW-0812">Transmembrane</keyword>
<reference evidence="2" key="2">
    <citation type="submission" date="2023-06" db="EMBL/GenBank/DDBJ databases">
        <authorList>
            <consortium name="Lawrence Berkeley National Laboratory"/>
            <person name="Haridas S."/>
            <person name="Hensen N."/>
            <person name="Bonometti L."/>
            <person name="Westerberg I."/>
            <person name="Brannstrom I.O."/>
            <person name="Guillou S."/>
            <person name="Cros-Aarteil S."/>
            <person name="Calhoun S."/>
            <person name="Kuo A."/>
            <person name="Mondo S."/>
            <person name="Pangilinan J."/>
            <person name="Riley R."/>
            <person name="Labutti K."/>
            <person name="Andreopoulos B."/>
            <person name="Lipzen A."/>
            <person name="Chen C."/>
            <person name="Yanf M."/>
            <person name="Daum C."/>
            <person name="Ng V."/>
            <person name="Clum A."/>
            <person name="Steindorff A."/>
            <person name="Ohm R."/>
            <person name="Martin F."/>
            <person name="Silar P."/>
            <person name="Natvig D."/>
            <person name="Lalanne C."/>
            <person name="Gautier V."/>
            <person name="Ament-Velasquez S.L."/>
            <person name="Kruys A."/>
            <person name="Hutchinson M.I."/>
            <person name="Powell A.J."/>
            <person name="Barry K."/>
            <person name="Miller A.N."/>
            <person name="Grigoriev I.V."/>
            <person name="Debuchy R."/>
            <person name="Gladieux P."/>
            <person name="Thoren M.H."/>
            <person name="Johannesson H."/>
        </authorList>
    </citation>
    <scope>NUCLEOTIDE SEQUENCE</scope>
    <source>
        <strain evidence="2">CBS 118394</strain>
    </source>
</reference>
<name>A0AAE0HW97_9PEZI</name>
<dbReference type="Proteomes" id="UP001283341">
    <property type="component" value="Unassembled WGS sequence"/>
</dbReference>
<gene>
    <name evidence="2" type="ORF">B0H66DRAFT_630366</name>
</gene>
<accession>A0AAE0HW97</accession>
<keyword evidence="3" id="KW-1185">Reference proteome</keyword>
<feature type="transmembrane region" description="Helical" evidence="1">
    <location>
        <begin position="335"/>
        <end position="357"/>
    </location>
</feature>
<keyword evidence="1" id="KW-0472">Membrane</keyword>